<protein>
    <submittedName>
        <fullName evidence="1">Uncharacterized protein</fullName>
    </submittedName>
</protein>
<dbReference type="AlphaFoldDB" id="A0A7W3ZLL3"/>
<dbReference type="RefSeq" id="WP_181353477.1">
    <property type="nucleotide sequence ID" value="NZ_JABJWZ010000019.1"/>
</dbReference>
<evidence type="ECO:0000313" key="2">
    <source>
        <dbReference type="Proteomes" id="UP000525686"/>
    </source>
</evidence>
<evidence type="ECO:0000313" key="1">
    <source>
        <dbReference type="EMBL" id="MBB1252536.1"/>
    </source>
</evidence>
<proteinExistence type="predicted"/>
<dbReference type="Proteomes" id="UP000525686">
    <property type="component" value="Unassembled WGS sequence"/>
</dbReference>
<sequence>MDPTFQTAVGEAAQALHEGRWNVSRADVAAAGVLWQELWLPFRDVLEAEVPDPARIRQRLAAVPEACAAAQVPGIDARFAEALRRAPEMTALEIDQAVQALGHLGVLVHAVGTGPEMSV</sequence>
<reference evidence="2" key="1">
    <citation type="submission" date="2020-05" db="EMBL/GenBank/DDBJ databases">
        <title>Classification of alakaliphilic streptomycetes isolated from an alkaline soil next to Lonar Crater, India and a proposal for the recognition of Streptomyces alkaliterrae sp. nov.</title>
        <authorList>
            <person name="Golinska P."/>
        </authorList>
    </citation>
    <scope>NUCLEOTIDE SEQUENCE [LARGE SCALE GENOMIC DNA]</scope>
    <source>
        <strain evidence="2">OF3</strain>
    </source>
</reference>
<organism evidence="1 2">
    <name type="scientific">Streptomyces alkaliterrae</name>
    <dbReference type="NCBI Taxonomy" id="2213162"/>
    <lineage>
        <taxon>Bacteria</taxon>
        <taxon>Bacillati</taxon>
        <taxon>Actinomycetota</taxon>
        <taxon>Actinomycetes</taxon>
        <taxon>Kitasatosporales</taxon>
        <taxon>Streptomycetaceae</taxon>
        <taxon>Streptomyces</taxon>
    </lineage>
</organism>
<gene>
    <name evidence="1" type="ORF">H3146_03990</name>
</gene>
<dbReference type="EMBL" id="JABJWZ010000019">
    <property type="protein sequence ID" value="MBB1252536.1"/>
    <property type="molecule type" value="Genomic_DNA"/>
</dbReference>
<comment type="caution">
    <text evidence="1">The sequence shown here is derived from an EMBL/GenBank/DDBJ whole genome shotgun (WGS) entry which is preliminary data.</text>
</comment>
<name>A0A7W3ZLL3_9ACTN</name>
<accession>A0A7W3ZLL3</accession>